<keyword evidence="2" id="KW-1185">Reference proteome</keyword>
<sequence length="1076" mass="120258">MWSRITNVIKPRSGTPGLDTGDEGDQQYSNISVFREEDSEHISPTIPTASYSKNDKKSMFKRLSKIPNNENVESFSRNTFPKKVLSSLKGIASDQSLARASTDDLSRQSQDSQRMSIDSLKPPSTPVEGKANGERFSSIRSILKPNNAPGTGQSVRFFSRDAYRVISPEQSSASEFDDPSFLNHMQRSTSSRPSVQSVFATPMSLPQDEPTTPNPPAVHSLLQPIPPPELGNIFDLSSEELPTIPPGYAAPMLDSAIEISDNSEKSMSLDVIDEREDTEEFVSPDSVNVSPTIKVPVKHDRSNSFSFGQNFLQSLAESSHPKPAPSPNRGRALSDTNIFTSMIRSSSSSSSSHTDLRRPEADINDRSDDIVVYSPPERDPFAANAMTYYTPGTMMPPSPPPSHHARTPSKEEDLIWSLRTQLTLQQGICSQYEADLAARDEIVEVLNHRLGEADKELDRRKNMIRAGRKRVAELERCVNLLEDDVERSREETMDRIVMDSASSEALRVLQQRIEELEREKNEREGNEEKLRHEMATRTRELERVKEELGQMDLRSRQPHSGDDSRDRTVTARSPESSDDEAERQSVVESLWDQERSELLSSNDALRDGQTQLRSQLSACRQEVAQKNEELSILKAELEAQWKHAEKHTEDMAKLKQEKTRLTNEIESLQELLARAEDASHDDEGQRADLEADLEEAWAGRDELGRERDELERQLQAEIEQTDELTRALQEREDRVSKLEEESRFALDSIKRLQENIRQRDAEISDNLKRIKESEAQADDAREGLTKQKREHNRIVDEQSRRISEVVAREVEARAALEQLVRNKAETDVQMTTLKERMTALSQELERLRRQVYELQQESADKEVKLVQFTKQVTQLKHDKDQMNLAVEAKQQEVEMLKRQGIVPKTTTGSSMAARSTARRESSIFGTPSVSRPPSVLSDASSTVMKERKNSDPASTARLSVARTVRPAASAVTAARRIDPPPTAVKVRPRSSLSPPSSSAAASRLSASVSRPSSVAPTATSQRRPSSSVESLRGKGLASRNGSASPSSGGSEQEKENADATPIARPKARRASILVPA</sequence>
<dbReference type="EMBL" id="MU274904">
    <property type="protein sequence ID" value="KAI0092273.1"/>
    <property type="molecule type" value="Genomic_DNA"/>
</dbReference>
<reference evidence="1" key="1">
    <citation type="journal article" date="2021" name="Environ. Microbiol.">
        <title>Gene family expansions and transcriptome signatures uncover fungal adaptations to wood decay.</title>
        <authorList>
            <person name="Hage H."/>
            <person name="Miyauchi S."/>
            <person name="Viragh M."/>
            <person name="Drula E."/>
            <person name="Min B."/>
            <person name="Chaduli D."/>
            <person name="Navarro D."/>
            <person name="Favel A."/>
            <person name="Norest M."/>
            <person name="Lesage-Meessen L."/>
            <person name="Balint B."/>
            <person name="Merenyi Z."/>
            <person name="de Eugenio L."/>
            <person name="Morin E."/>
            <person name="Martinez A.T."/>
            <person name="Baldrian P."/>
            <person name="Stursova M."/>
            <person name="Martinez M.J."/>
            <person name="Novotny C."/>
            <person name="Magnuson J.K."/>
            <person name="Spatafora J.W."/>
            <person name="Maurice S."/>
            <person name="Pangilinan J."/>
            <person name="Andreopoulos W."/>
            <person name="LaButti K."/>
            <person name="Hundley H."/>
            <person name="Na H."/>
            <person name="Kuo A."/>
            <person name="Barry K."/>
            <person name="Lipzen A."/>
            <person name="Henrissat B."/>
            <person name="Riley R."/>
            <person name="Ahrendt S."/>
            <person name="Nagy L.G."/>
            <person name="Grigoriev I.V."/>
            <person name="Martin F."/>
            <person name="Rosso M.N."/>
        </authorList>
    </citation>
    <scope>NUCLEOTIDE SEQUENCE</scope>
    <source>
        <strain evidence="1">CBS 384.51</strain>
    </source>
</reference>
<accession>A0ACB8UDH3</accession>
<protein>
    <submittedName>
        <fullName evidence="1">Uncharacterized protein</fullName>
    </submittedName>
</protein>
<gene>
    <name evidence="1" type="ORF">BDY19DRAFT_990995</name>
</gene>
<name>A0ACB8UDH3_9APHY</name>
<proteinExistence type="predicted"/>
<organism evidence="1 2">
    <name type="scientific">Irpex rosettiformis</name>
    <dbReference type="NCBI Taxonomy" id="378272"/>
    <lineage>
        <taxon>Eukaryota</taxon>
        <taxon>Fungi</taxon>
        <taxon>Dikarya</taxon>
        <taxon>Basidiomycota</taxon>
        <taxon>Agaricomycotina</taxon>
        <taxon>Agaricomycetes</taxon>
        <taxon>Polyporales</taxon>
        <taxon>Irpicaceae</taxon>
        <taxon>Irpex</taxon>
    </lineage>
</organism>
<evidence type="ECO:0000313" key="2">
    <source>
        <dbReference type="Proteomes" id="UP001055072"/>
    </source>
</evidence>
<dbReference type="Proteomes" id="UP001055072">
    <property type="component" value="Unassembled WGS sequence"/>
</dbReference>
<evidence type="ECO:0000313" key="1">
    <source>
        <dbReference type="EMBL" id="KAI0092273.1"/>
    </source>
</evidence>
<comment type="caution">
    <text evidence="1">The sequence shown here is derived from an EMBL/GenBank/DDBJ whole genome shotgun (WGS) entry which is preliminary data.</text>
</comment>